<dbReference type="Proteomes" id="UP000234341">
    <property type="component" value="Unassembled WGS sequence"/>
</dbReference>
<evidence type="ECO:0000313" key="3">
    <source>
        <dbReference type="EMBL" id="PLQ00664.1"/>
    </source>
</evidence>
<evidence type="ECO:0000313" key="4">
    <source>
        <dbReference type="Proteomes" id="UP000234341"/>
    </source>
</evidence>
<feature type="chain" id="PRO_5014988894" description="Flp pilus assembly protein CpaB" evidence="2">
    <location>
        <begin position="25"/>
        <end position="80"/>
    </location>
</feature>
<dbReference type="EMBL" id="PJRP01000003">
    <property type="protein sequence ID" value="PLQ00664.1"/>
    <property type="molecule type" value="Genomic_DNA"/>
</dbReference>
<sequence>MKQVSWVAILSVAAVLAAGIAAWAAESEGARAMQAVAPSLLAGQDLTGVSAPPARTLGTGDEGDASQASGPPRKSIRSQA</sequence>
<gene>
    <name evidence="3" type="ORF">CYJ10_09365</name>
</gene>
<evidence type="ECO:0000256" key="1">
    <source>
        <dbReference type="SAM" id="MobiDB-lite"/>
    </source>
</evidence>
<dbReference type="RefSeq" id="WP_101681229.1">
    <property type="nucleotide sequence ID" value="NZ_PJRP01000003.1"/>
</dbReference>
<comment type="caution">
    <text evidence="3">The sequence shown here is derived from an EMBL/GenBank/DDBJ whole genome shotgun (WGS) entry which is preliminary data.</text>
</comment>
<organism evidence="3 4">
    <name type="scientific">Cupriavidus pauculus</name>
    <dbReference type="NCBI Taxonomy" id="82633"/>
    <lineage>
        <taxon>Bacteria</taxon>
        <taxon>Pseudomonadati</taxon>
        <taxon>Pseudomonadota</taxon>
        <taxon>Betaproteobacteria</taxon>
        <taxon>Burkholderiales</taxon>
        <taxon>Burkholderiaceae</taxon>
        <taxon>Cupriavidus</taxon>
    </lineage>
</organism>
<name>A0A2N5CEM0_9BURK</name>
<feature type="region of interest" description="Disordered" evidence="1">
    <location>
        <begin position="47"/>
        <end position="80"/>
    </location>
</feature>
<keyword evidence="2" id="KW-0732">Signal</keyword>
<evidence type="ECO:0008006" key="5">
    <source>
        <dbReference type="Google" id="ProtNLM"/>
    </source>
</evidence>
<dbReference type="OrthoDB" id="9944521at2"/>
<accession>A0A2N5CEM0</accession>
<evidence type="ECO:0000256" key="2">
    <source>
        <dbReference type="SAM" id="SignalP"/>
    </source>
</evidence>
<reference evidence="3 4" key="1">
    <citation type="submission" date="2017-12" db="EMBL/GenBank/DDBJ databases">
        <title>Genome sequence of the active heterotrophic nitrifier-denitrifier, Cupriavidus pauculus UM1.</title>
        <authorList>
            <person name="Putonti C."/>
            <person name="Castignetti D."/>
        </authorList>
    </citation>
    <scope>NUCLEOTIDE SEQUENCE [LARGE SCALE GENOMIC DNA]</scope>
    <source>
        <strain evidence="3 4">UM1</strain>
    </source>
</reference>
<protein>
    <recommendedName>
        <fullName evidence="5">Flp pilus assembly protein CpaB</fullName>
    </recommendedName>
</protein>
<proteinExistence type="predicted"/>
<feature type="signal peptide" evidence="2">
    <location>
        <begin position="1"/>
        <end position="24"/>
    </location>
</feature>
<dbReference type="AlphaFoldDB" id="A0A2N5CEM0"/>